<name>A0AAJ1PSH9_9MOLU</name>
<feature type="signal peptide" evidence="1">
    <location>
        <begin position="1"/>
        <end position="29"/>
    </location>
</feature>
<dbReference type="Gene3D" id="3.90.226.10">
    <property type="entry name" value="2-enoyl-CoA Hydratase, Chain A, domain 1"/>
    <property type="match status" value="1"/>
</dbReference>
<feature type="chain" id="PRO_5042503380" evidence="1">
    <location>
        <begin position="30"/>
        <end position="582"/>
    </location>
</feature>
<evidence type="ECO:0000313" key="3">
    <source>
        <dbReference type="EMBL" id="MDJ1645923.1"/>
    </source>
</evidence>
<dbReference type="SMART" id="SM00245">
    <property type="entry name" value="TSPc"/>
    <property type="match status" value="1"/>
</dbReference>
<organism evidence="3 4">
    <name type="scientific">Mycoplasma phocimorsus</name>
    <dbReference type="NCBI Taxonomy" id="3045839"/>
    <lineage>
        <taxon>Bacteria</taxon>
        <taxon>Bacillati</taxon>
        <taxon>Mycoplasmatota</taxon>
        <taxon>Mollicutes</taxon>
        <taxon>Mycoplasmataceae</taxon>
        <taxon>Mycoplasma</taxon>
    </lineage>
</organism>
<dbReference type="AlphaFoldDB" id="A0AAJ1PSH9"/>
<dbReference type="PANTHER" id="PTHR32060:SF30">
    <property type="entry name" value="CARBOXY-TERMINAL PROCESSING PROTEASE CTPA"/>
    <property type="match status" value="1"/>
</dbReference>
<evidence type="ECO:0000256" key="1">
    <source>
        <dbReference type="SAM" id="SignalP"/>
    </source>
</evidence>
<dbReference type="RefSeq" id="WP_283827331.1">
    <property type="nucleotide sequence ID" value="NZ_JASDDP010000021.1"/>
</dbReference>
<dbReference type="GO" id="GO:0004175">
    <property type="term" value="F:endopeptidase activity"/>
    <property type="evidence" value="ECO:0007669"/>
    <property type="project" value="TreeGrafter"/>
</dbReference>
<dbReference type="SUPFAM" id="SSF52096">
    <property type="entry name" value="ClpP/crotonase"/>
    <property type="match status" value="1"/>
</dbReference>
<accession>A0AAJ1PSH9</accession>
<dbReference type="PANTHER" id="PTHR32060">
    <property type="entry name" value="TAIL-SPECIFIC PROTEASE"/>
    <property type="match status" value="1"/>
</dbReference>
<evidence type="ECO:0000313" key="4">
    <source>
        <dbReference type="Proteomes" id="UP001224428"/>
    </source>
</evidence>
<evidence type="ECO:0000259" key="2">
    <source>
        <dbReference type="SMART" id="SM00245"/>
    </source>
</evidence>
<gene>
    <name evidence="3" type="ORF">QLQ80_02415</name>
</gene>
<dbReference type="PROSITE" id="PS51257">
    <property type="entry name" value="PROKAR_LIPOPROTEIN"/>
    <property type="match status" value="1"/>
</dbReference>
<keyword evidence="4" id="KW-1185">Reference proteome</keyword>
<dbReference type="GO" id="GO:0006508">
    <property type="term" value="P:proteolysis"/>
    <property type="evidence" value="ECO:0007669"/>
    <property type="project" value="InterPro"/>
</dbReference>
<feature type="domain" description="Tail specific protease" evidence="2">
    <location>
        <begin position="347"/>
        <end position="546"/>
    </location>
</feature>
<dbReference type="Pfam" id="PF03572">
    <property type="entry name" value="Peptidase_S41"/>
    <property type="match status" value="1"/>
</dbReference>
<comment type="caution">
    <text evidence="3">The sequence shown here is derived from an EMBL/GenBank/DDBJ whole genome shotgun (WGS) entry which is preliminary data.</text>
</comment>
<dbReference type="GO" id="GO:0008236">
    <property type="term" value="F:serine-type peptidase activity"/>
    <property type="evidence" value="ECO:0007669"/>
    <property type="project" value="InterPro"/>
</dbReference>
<dbReference type="GO" id="GO:0030288">
    <property type="term" value="C:outer membrane-bounded periplasmic space"/>
    <property type="evidence" value="ECO:0007669"/>
    <property type="project" value="TreeGrafter"/>
</dbReference>
<proteinExistence type="predicted"/>
<reference evidence="3" key="1">
    <citation type="submission" date="2023-05" db="EMBL/GenBank/DDBJ databases">
        <title>Mycoplasma phocimorsus sp. nov., isolated from Scandinavian patients with seal finger or septic arthritis after contact with seals.</title>
        <authorList>
            <person name="Skafte-Holm A."/>
            <person name="Pedersen T.R."/>
            <person name="Froelund M."/>
            <person name="Stegger M."/>
            <person name="Qvortrup K."/>
            <person name="Michaels D.L."/>
            <person name="Brown D.R."/>
            <person name="Jensen J.S."/>
        </authorList>
    </citation>
    <scope>NUCLEOTIDE SEQUENCE</scope>
    <source>
        <strain evidence="3">M5725</strain>
    </source>
</reference>
<sequence>MKLRKIFLIVATSAPLYLTSISASCSLNALENTKKETAQVPTELVNDKEVKINSLNSNYIFENKFIKIFKHKSTKEPYINLTNIFQRLPQLFDGAKITRSKINPDIFILSHTSYNSSILFSVSENKIQFKDMDHFYFLRYITNSPTVKRKKIKLEYKQHHASKNYKYFDLNQFNIKIYKMDENLFIPFSLFNLLFIAPNYLSLYYNLKEIYLLDFLLTEKNKVEDVDTILDRHNQTKRLQTLSERLRTYNYLKFIFDNLYGNRKKFLAEQKVKTFEEFFTKTGLKERILSNDSAVYTAAYIEFIHKYIDDLHTTVQHASYFNDNNYRISGPENNSKKFMFSSKLSQGNQVIKQILDSKTKHDRKHHEHGNLEIIDDVAFIDITKFSLDVNNTIYDIMQNNMKTIRERNIKNVVINISENSGGSVAEMETLAGYFSNEEQYVERFDNVSQGIIKIGIKTDTNEDAKFDNNDGFPGINWYLLVSEYTFSAGNLLAKVAKNNKNVKVIGKKTGGGMYSIMPVILPDGTGLIISSNNGYTSSLLKEGELKYEYDDIESGVPVHFNYEYADFFNYEKIAKDIKEGKF</sequence>
<dbReference type="InterPro" id="IPR005151">
    <property type="entry name" value="Tail-specific_protease"/>
</dbReference>
<dbReference type="InterPro" id="IPR029045">
    <property type="entry name" value="ClpP/crotonase-like_dom_sf"/>
</dbReference>
<keyword evidence="1" id="KW-0732">Signal</keyword>
<dbReference type="EMBL" id="JASDDP010000021">
    <property type="protein sequence ID" value="MDJ1645923.1"/>
    <property type="molecule type" value="Genomic_DNA"/>
</dbReference>
<dbReference type="GO" id="GO:0007165">
    <property type="term" value="P:signal transduction"/>
    <property type="evidence" value="ECO:0007669"/>
    <property type="project" value="TreeGrafter"/>
</dbReference>
<dbReference type="Proteomes" id="UP001224428">
    <property type="component" value="Unassembled WGS sequence"/>
</dbReference>
<protein>
    <submittedName>
        <fullName evidence="3">S41 family peptidase</fullName>
    </submittedName>
</protein>